<dbReference type="Proteomes" id="UP001187346">
    <property type="component" value="Unassembled WGS sequence"/>
</dbReference>
<gene>
    <name evidence="2" type="ORF">R5A26_31135</name>
</gene>
<feature type="compositionally biased region" description="Basic and acidic residues" evidence="1">
    <location>
        <begin position="26"/>
        <end position="39"/>
    </location>
</feature>
<feature type="region of interest" description="Disordered" evidence="1">
    <location>
        <begin position="1"/>
        <end position="39"/>
    </location>
</feature>
<name>A0ABU4FIH5_9ACTN</name>
<keyword evidence="3" id="KW-1185">Reference proteome</keyword>
<evidence type="ECO:0000256" key="1">
    <source>
        <dbReference type="SAM" id="MobiDB-lite"/>
    </source>
</evidence>
<evidence type="ECO:0000313" key="3">
    <source>
        <dbReference type="Proteomes" id="UP001187346"/>
    </source>
</evidence>
<dbReference type="RefSeq" id="WP_317774002.1">
    <property type="nucleotide sequence ID" value="NZ_JAWMAJ010000129.1"/>
</dbReference>
<reference evidence="2 3" key="1">
    <citation type="submission" date="2023-10" db="EMBL/GenBank/DDBJ databases">
        <title>Characterization of rhizosphere-enriched actinobacteria from wheat plants lab-grown on chernevaya soil.</title>
        <authorList>
            <person name="Tikhonova E.N."/>
            <person name="Konopkin A."/>
            <person name="Kravchenko I.K."/>
        </authorList>
    </citation>
    <scope>NUCLEOTIDE SEQUENCE [LARGE SCALE GENOMIC DNA]</scope>
    <source>
        <strain evidence="2 3">RR29</strain>
    </source>
</reference>
<comment type="caution">
    <text evidence="2">The sequence shown here is derived from an EMBL/GenBank/DDBJ whole genome shotgun (WGS) entry which is preliminary data.</text>
</comment>
<proteinExistence type="predicted"/>
<sequence>MVIPRLPLRRGRRRSGLRRGGLAGQDRARPVHAQRGEGGELLRRELPLEDVVSSVARRVA</sequence>
<protein>
    <submittedName>
        <fullName evidence="2">Uncharacterized protein</fullName>
    </submittedName>
</protein>
<evidence type="ECO:0000313" key="2">
    <source>
        <dbReference type="EMBL" id="MDV7220408.1"/>
    </source>
</evidence>
<accession>A0ABU4FIH5</accession>
<feature type="compositionally biased region" description="Basic residues" evidence="1">
    <location>
        <begin position="7"/>
        <end position="17"/>
    </location>
</feature>
<organism evidence="2 3">
    <name type="scientific">Streptomyces prunicolor</name>
    <dbReference type="NCBI Taxonomy" id="67348"/>
    <lineage>
        <taxon>Bacteria</taxon>
        <taxon>Bacillati</taxon>
        <taxon>Actinomycetota</taxon>
        <taxon>Actinomycetes</taxon>
        <taxon>Kitasatosporales</taxon>
        <taxon>Streptomycetaceae</taxon>
        <taxon>Streptomyces</taxon>
    </lineage>
</organism>
<dbReference type="EMBL" id="JAWMAJ010000129">
    <property type="protein sequence ID" value="MDV7220408.1"/>
    <property type="molecule type" value="Genomic_DNA"/>
</dbReference>